<comment type="caution">
    <text evidence="1">The sequence shown here is derived from an EMBL/GenBank/DDBJ whole genome shotgun (WGS) entry which is preliminary data.</text>
</comment>
<reference evidence="1" key="1">
    <citation type="journal article" date="2023" name="G3 (Bethesda)">
        <title>A reference genome for the long-term kleptoplast-retaining sea slug Elysia crispata morphotype clarki.</title>
        <authorList>
            <person name="Eastman K.E."/>
            <person name="Pendleton A.L."/>
            <person name="Shaikh M.A."/>
            <person name="Suttiyut T."/>
            <person name="Ogas R."/>
            <person name="Tomko P."/>
            <person name="Gavelis G."/>
            <person name="Widhalm J.R."/>
            <person name="Wisecaver J.H."/>
        </authorList>
    </citation>
    <scope>NUCLEOTIDE SEQUENCE</scope>
    <source>
        <strain evidence="1">ECLA1</strain>
    </source>
</reference>
<evidence type="ECO:0000313" key="1">
    <source>
        <dbReference type="EMBL" id="KAK3785134.1"/>
    </source>
</evidence>
<organism evidence="1 2">
    <name type="scientific">Elysia crispata</name>
    <name type="common">lettuce slug</name>
    <dbReference type="NCBI Taxonomy" id="231223"/>
    <lineage>
        <taxon>Eukaryota</taxon>
        <taxon>Metazoa</taxon>
        <taxon>Spiralia</taxon>
        <taxon>Lophotrochozoa</taxon>
        <taxon>Mollusca</taxon>
        <taxon>Gastropoda</taxon>
        <taxon>Heterobranchia</taxon>
        <taxon>Euthyneura</taxon>
        <taxon>Panpulmonata</taxon>
        <taxon>Sacoglossa</taxon>
        <taxon>Placobranchoidea</taxon>
        <taxon>Plakobranchidae</taxon>
        <taxon>Elysia</taxon>
    </lineage>
</organism>
<accession>A0AAE1AC04</accession>
<protein>
    <submittedName>
        <fullName evidence="1">Uncharacterized protein</fullName>
    </submittedName>
</protein>
<dbReference type="EMBL" id="JAWDGP010002165">
    <property type="protein sequence ID" value="KAK3785134.1"/>
    <property type="molecule type" value="Genomic_DNA"/>
</dbReference>
<proteinExistence type="predicted"/>
<dbReference type="AlphaFoldDB" id="A0AAE1AC04"/>
<keyword evidence="2" id="KW-1185">Reference proteome</keyword>
<sequence length="78" mass="8842">MWTISGGPLAQDCRVTCTPRKAMRLQPQLLEIISCINADDLGKSTEALVRWPVVTSRLPLPFTRHCYRIIEPSAHRLL</sequence>
<gene>
    <name evidence="1" type="ORF">RRG08_021934</name>
</gene>
<name>A0AAE1AC04_9GAST</name>
<evidence type="ECO:0000313" key="2">
    <source>
        <dbReference type="Proteomes" id="UP001283361"/>
    </source>
</evidence>
<dbReference type="Proteomes" id="UP001283361">
    <property type="component" value="Unassembled WGS sequence"/>
</dbReference>